<proteinExistence type="predicted"/>
<dbReference type="Proteomes" id="UP000026961">
    <property type="component" value="Chromosome 10"/>
</dbReference>
<organism evidence="2">
    <name type="scientific">Oryza glumipatula</name>
    <dbReference type="NCBI Taxonomy" id="40148"/>
    <lineage>
        <taxon>Eukaryota</taxon>
        <taxon>Viridiplantae</taxon>
        <taxon>Streptophyta</taxon>
        <taxon>Embryophyta</taxon>
        <taxon>Tracheophyta</taxon>
        <taxon>Spermatophyta</taxon>
        <taxon>Magnoliopsida</taxon>
        <taxon>Liliopsida</taxon>
        <taxon>Poales</taxon>
        <taxon>Poaceae</taxon>
        <taxon>BOP clade</taxon>
        <taxon>Oryzoideae</taxon>
        <taxon>Oryzeae</taxon>
        <taxon>Oryzinae</taxon>
        <taxon>Oryza</taxon>
    </lineage>
</organism>
<dbReference type="Gramene" id="OGLUM10G10260.1">
    <property type="protein sequence ID" value="OGLUM10G10260.1"/>
    <property type="gene ID" value="OGLUM10G10260"/>
</dbReference>
<evidence type="ECO:0000313" key="2">
    <source>
        <dbReference type="EnsemblPlants" id="OGLUM10G10260.1"/>
    </source>
</evidence>
<evidence type="ECO:0008006" key="4">
    <source>
        <dbReference type="Google" id="ProtNLM"/>
    </source>
</evidence>
<dbReference type="EnsemblPlants" id="OGLUM10G10260.1">
    <property type="protein sequence ID" value="OGLUM10G10260.1"/>
    <property type="gene ID" value="OGLUM10G10260"/>
</dbReference>
<feature type="region of interest" description="Disordered" evidence="1">
    <location>
        <begin position="1"/>
        <end position="44"/>
    </location>
</feature>
<keyword evidence="3" id="KW-1185">Reference proteome</keyword>
<reference evidence="2" key="2">
    <citation type="submission" date="2018-05" db="EMBL/GenBank/DDBJ databases">
        <title>OgluRS3 (Oryza glumaepatula Reference Sequence Version 3).</title>
        <authorList>
            <person name="Zhang J."/>
            <person name="Kudrna D."/>
            <person name="Lee S."/>
            <person name="Talag J."/>
            <person name="Welchert J."/>
            <person name="Wing R.A."/>
        </authorList>
    </citation>
    <scope>NUCLEOTIDE SEQUENCE [LARGE SCALE GENOMIC DNA]</scope>
</reference>
<name>A0A0E0BAP2_9ORYZ</name>
<sequence>MAAPCVEKVPMARREEHATTATTPHRKEARGVVAPRGEEASAAGARYEQEVMARLGGEGSIWRGSDSDISAARRREGDDDNGGSVLGVGGHGST</sequence>
<evidence type="ECO:0000313" key="3">
    <source>
        <dbReference type="Proteomes" id="UP000026961"/>
    </source>
</evidence>
<dbReference type="HOGENOM" id="CLU_2546617_0_0_1"/>
<reference evidence="2" key="1">
    <citation type="submission" date="2015-04" db="UniProtKB">
        <authorList>
            <consortium name="EnsemblPlants"/>
        </authorList>
    </citation>
    <scope>IDENTIFICATION</scope>
</reference>
<dbReference type="AlphaFoldDB" id="A0A0E0BAP2"/>
<feature type="compositionally biased region" description="Gly residues" evidence="1">
    <location>
        <begin position="84"/>
        <end position="94"/>
    </location>
</feature>
<evidence type="ECO:0000256" key="1">
    <source>
        <dbReference type="SAM" id="MobiDB-lite"/>
    </source>
</evidence>
<protein>
    <recommendedName>
        <fullName evidence="4">DUF834 domain-containing protein</fullName>
    </recommendedName>
</protein>
<accession>A0A0E0BAP2</accession>
<feature type="region of interest" description="Disordered" evidence="1">
    <location>
        <begin position="58"/>
        <end position="94"/>
    </location>
</feature>